<reference evidence="2" key="2">
    <citation type="submission" date="2024-10" db="UniProtKB">
        <authorList>
            <consortium name="EnsemblProtists"/>
        </authorList>
    </citation>
    <scope>IDENTIFICATION</scope>
</reference>
<dbReference type="Proteomes" id="UP000013827">
    <property type="component" value="Unassembled WGS sequence"/>
</dbReference>
<name>A0A0D3IYS4_EMIH1</name>
<dbReference type="EnsemblProtists" id="EOD16409">
    <property type="protein sequence ID" value="EOD16409"/>
    <property type="gene ID" value="EMIHUDRAFT_210820"/>
</dbReference>
<dbReference type="HOGENOM" id="CLU_1211715_0_0_1"/>
<feature type="compositionally biased region" description="Basic and acidic residues" evidence="1">
    <location>
        <begin position="18"/>
        <end position="27"/>
    </location>
</feature>
<protein>
    <recommendedName>
        <fullName evidence="4">WH2 domain-containing protein</fullName>
    </recommendedName>
</protein>
<accession>A0A0D3IYS4</accession>
<dbReference type="PaxDb" id="2903-EOD16409"/>
<organism evidence="2 3">
    <name type="scientific">Emiliania huxleyi (strain CCMP1516)</name>
    <dbReference type="NCBI Taxonomy" id="280463"/>
    <lineage>
        <taxon>Eukaryota</taxon>
        <taxon>Haptista</taxon>
        <taxon>Haptophyta</taxon>
        <taxon>Prymnesiophyceae</taxon>
        <taxon>Isochrysidales</taxon>
        <taxon>Noelaerhabdaceae</taxon>
        <taxon>Emiliania</taxon>
    </lineage>
</organism>
<proteinExistence type="predicted"/>
<evidence type="ECO:0000313" key="2">
    <source>
        <dbReference type="EnsemblProtists" id="EOD16409"/>
    </source>
</evidence>
<dbReference type="KEGG" id="ehx:EMIHUDRAFT_210820"/>
<evidence type="ECO:0000256" key="1">
    <source>
        <dbReference type="SAM" id="MobiDB-lite"/>
    </source>
</evidence>
<evidence type="ECO:0000313" key="3">
    <source>
        <dbReference type="Proteomes" id="UP000013827"/>
    </source>
</evidence>
<evidence type="ECO:0008006" key="4">
    <source>
        <dbReference type="Google" id="ProtNLM"/>
    </source>
</evidence>
<feature type="compositionally biased region" description="Low complexity" evidence="1">
    <location>
        <begin position="118"/>
        <end position="129"/>
    </location>
</feature>
<dbReference type="AlphaFoldDB" id="A0A0D3IYS4"/>
<reference evidence="3" key="1">
    <citation type="journal article" date="2013" name="Nature">
        <title>Pan genome of the phytoplankton Emiliania underpins its global distribution.</title>
        <authorList>
            <person name="Read B.A."/>
            <person name="Kegel J."/>
            <person name="Klute M.J."/>
            <person name="Kuo A."/>
            <person name="Lefebvre S.C."/>
            <person name="Maumus F."/>
            <person name="Mayer C."/>
            <person name="Miller J."/>
            <person name="Monier A."/>
            <person name="Salamov A."/>
            <person name="Young J."/>
            <person name="Aguilar M."/>
            <person name="Claverie J.M."/>
            <person name="Frickenhaus S."/>
            <person name="Gonzalez K."/>
            <person name="Herman E.K."/>
            <person name="Lin Y.C."/>
            <person name="Napier J."/>
            <person name="Ogata H."/>
            <person name="Sarno A.F."/>
            <person name="Shmutz J."/>
            <person name="Schroeder D."/>
            <person name="de Vargas C."/>
            <person name="Verret F."/>
            <person name="von Dassow P."/>
            <person name="Valentin K."/>
            <person name="Van de Peer Y."/>
            <person name="Wheeler G."/>
            <person name="Dacks J.B."/>
            <person name="Delwiche C.F."/>
            <person name="Dyhrman S.T."/>
            <person name="Glockner G."/>
            <person name="John U."/>
            <person name="Richards T."/>
            <person name="Worden A.Z."/>
            <person name="Zhang X."/>
            <person name="Grigoriev I.V."/>
            <person name="Allen A.E."/>
            <person name="Bidle K."/>
            <person name="Borodovsky M."/>
            <person name="Bowler C."/>
            <person name="Brownlee C."/>
            <person name="Cock J.M."/>
            <person name="Elias M."/>
            <person name="Gladyshev V.N."/>
            <person name="Groth M."/>
            <person name="Guda C."/>
            <person name="Hadaegh A."/>
            <person name="Iglesias-Rodriguez M.D."/>
            <person name="Jenkins J."/>
            <person name="Jones B.M."/>
            <person name="Lawson T."/>
            <person name="Leese F."/>
            <person name="Lindquist E."/>
            <person name="Lobanov A."/>
            <person name="Lomsadze A."/>
            <person name="Malik S.B."/>
            <person name="Marsh M.E."/>
            <person name="Mackinder L."/>
            <person name="Mock T."/>
            <person name="Mueller-Roeber B."/>
            <person name="Pagarete A."/>
            <person name="Parker M."/>
            <person name="Probert I."/>
            <person name="Quesneville H."/>
            <person name="Raines C."/>
            <person name="Rensing S.A."/>
            <person name="Riano-Pachon D.M."/>
            <person name="Richier S."/>
            <person name="Rokitta S."/>
            <person name="Shiraiwa Y."/>
            <person name="Soanes D.M."/>
            <person name="van der Giezen M."/>
            <person name="Wahlund T.M."/>
            <person name="Williams B."/>
            <person name="Wilson W."/>
            <person name="Wolfe G."/>
            <person name="Wurch L.L."/>
        </authorList>
    </citation>
    <scope>NUCLEOTIDE SEQUENCE</scope>
</reference>
<keyword evidence="3" id="KW-1185">Reference proteome</keyword>
<dbReference type="GeneID" id="17262427"/>
<feature type="region of interest" description="Disordered" evidence="1">
    <location>
        <begin position="68"/>
        <end position="229"/>
    </location>
</feature>
<sequence length="229" mass="24119">MSRRVRREAELLAAQRTQQEESEKTRNDVVSAIKLAEKLGARAGEQEGKIAAQAAELEALRREKVEQERLIRSLSQPAPKPTSPRRPEAFPPTPPSGTPPKPPPHAAATPSSEKRGTVSSKVLRSVSRLFQGAGSTPRGSAERRAAVGNTGPPRETKASPPKLGGGLPANGRLSCALQGDRSRLPRPSLGGSVRCGEVATAGSMAAPPPRLPCPAGNENTPPSRAEQHV</sequence>
<feature type="region of interest" description="Disordered" evidence="1">
    <location>
        <begin position="1"/>
        <end position="28"/>
    </location>
</feature>
<dbReference type="RefSeq" id="XP_005768838.1">
    <property type="nucleotide sequence ID" value="XM_005768781.1"/>
</dbReference>
<feature type="compositionally biased region" description="Pro residues" evidence="1">
    <location>
        <begin position="78"/>
        <end position="105"/>
    </location>
</feature>